<dbReference type="Proteomes" id="UP001084197">
    <property type="component" value="Unassembled WGS sequence"/>
</dbReference>
<keyword evidence="8" id="KW-1185">Reference proteome</keyword>
<evidence type="ECO:0000256" key="3">
    <source>
        <dbReference type="ARBA" id="ARBA00022475"/>
    </source>
</evidence>
<dbReference type="InterPro" id="IPR007554">
    <property type="entry name" value="Glycerophosphate_synth"/>
</dbReference>
<dbReference type="Gene3D" id="3.40.50.12580">
    <property type="match status" value="1"/>
</dbReference>
<evidence type="ECO:0000256" key="1">
    <source>
        <dbReference type="ARBA" id="ARBA00004202"/>
    </source>
</evidence>
<dbReference type="InterPro" id="IPR051612">
    <property type="entry name" value="Teichoic_Acid_Biosynth"/>
</dbReference>
<comment type="similarity">
    <text evidence="2">Belongs to the CDP-glycerol glycerophosphotransferase family.</text>
</comment>
<evidence type="ECO:0000313" key="8">
    <source>
        <dbReference type="Proteomes" id="UP001084197"/>
    </source>
</evidence>
<protein>
    <submittedName>
        <fullName evidence="7">CDP-glycerol glycerophosphotransferase family protein</fullName>
    </submittedName>
</protein>
<dbReference type="InterPro" id="IPR029063">
    <property type="entry name" value="SAM-dependent_MTases_sf"/>
</dbReference>
<evidence type="ECO:0000256" key="2">
    <source>
        <dbReference type="ARBA" id="ARBA00010488"/>
    </source>
</evidence>
<keyword evidence="4" id="KW-0808">Transferase</keyword>
<keyword evidence="5" id="KW-0777">Teichoic acid biosynthesis</keyword>
<gene>
    <name evidence="7" type="ORF">OWO01_02645</name>
</gene>
<dbReference type="GO" id="GO:0019350">
    <property type="term" value="P:teichoic acid biosynthetic process"/>
    <property type="evidence" value="ECO:0007669"/>
    <property type="project" value="UniProtKB-KW"/>
</dbReference>
<evidence type="ECO:0000256" key="4">
    <source>
        <dbReference type="ARBA" id="ARBA00022679"/>
    </source>
</evidence>
<dbReference type="SUPFAM" id="SSF53335">
    <property type="entry name" value="S-adenosyl-L-methionine-dependent methyltransferases"/>
    <property type="match status" value="1"/>
</dbReference>
<proteinExistence type="inferred from homology"/>
<dbReference type="EMBL" id="JAPRAT010000003">
    <property type="protein sequence ID" value="MCZ0702107.1"/>
    <property type="molecule type" value="Genomic_DNA"/>
</dbReference>
<reference evidence="7" key="1">
    <citation type="submission" date="2022-11" db="EMBL/GenBank/DDBJ databases">
        <title>WGS of Natronobacillus azotifigens 24KS-1, an anaerobic diazotrophic haloalkaliphile from soda-rich habitats.</title>
        <authorList>
            <person name="Sorokin D.Y."/>
            <person name="Merkel A.Y."/>
        </authorList>
    </citation>
    <scope>NUCLEOTIDE SEQUENCE</scope>
    <source>
        <strain evidence="7">24KS-1</strain>
    </source>
</reference>
<sequence>MKEIIVFGAGKNGEIFLERVRGNQTKILFFVDNDKDKQSQLFHGYNVFSPDRILDNTYDFVIVASLSIIPITEQLVKLGVPLNKIIPFDYQAHLSQLSDLYRKGTNTITKKPVKDQTSLSIALLNYNFSNQNGWALYKNMPSYIKDKYKVDLIEHEDYHQLAKYDVICSSNHRGIYDEHHINIELWHGFSFKKKGAMLNHQFSGQSYQDMLKARYTDLVMSYSELHSTCFNSCYPSEANRYKLTGMPRNDFLFNDDCREKLSYITNTNIGDGNVIVYLPTWRKGQDQHVETQSNWDQLFDMFVDEQDLGAFLEEHNTYLFVKLHPFEYNKFKDLTIFEHDRINLLNDELLINQRIHLYEVLGATDLLITDYSSVYFDLLLLDTPTIFVQPDKKEYEKNRGFLVEPYDYFTVGPKVNNYSNLKAEISYHLLGNDDYEIKRKELTKLIHKYNDNQSSLRVWSEIDRYLCSLNQ</sequence>
<name>A0A9J6R9X0_9BACI</name>
<organism evidence="7 8">
    <name type="scientific">Natronobacillus azotifigens</name>
    <dbReference type="NCBI Taxonomy" id="472978"/>
    <lineage>
        <taxon>Bacteria</taxon>
        <taxon>Bacillati</taxon>
        <taxon>Bacillota</taxon>
        <taxon>Bacilli</taxon>
        <taxon>Bacillales</taxon>
        <taxon>Bacillaceae</taxon>
        <taxon>Natronobacillus</taxon>
    </lineage>
</organism>
<dbReference type="GO" id="GO:0005886">
    <property type="term" value="C:plasma membrane"/>
    <property type="evidence" value="ECO:0007669"/>
    <property type="project" value="UniProtKB-SubCell"/>
</dbReference>
<evidence type="ECO:0000256" key="6">
    <source>
        <dbReference type="ARBA" id="ARBA00023136"/>
    </source>
</evidence>
<dbReference type="Gene3D" id="3.40.50.720">
    <property type="entry name" value="NAD(P)-binding Rossmann-like Domain"/>
    <property type="match status" value="1"/>
</dbReference>
<dbReference type="SUPFAM" id="SSF53756">
    <property type="entry name" value="UDP-Glycosyltransferase/glycogen phosphorylase"/>
    <property type="match status" value="1"/>
</dbReference>
<dbReference type="Gene3D" id="3.40.50.11820">
    <property type="match status" value="1"/>
</dbReference>
<evidence type="ECO:0000256" key="5">
    <source>
        <dbReference type="ARBA" id="ARBA00022944"/>
    </source>
</evidence>
<accession>A0A9J6R9X0</accession>
<dbReference type="Pfam" id="PF04464">
    <property type="entry name" value="Glyphos_transf"/>
    <property type="match status" value="1"/>
</dbReference>
<keyword evidence="6" id="KW-0472">Membrane</keyword>
<dbReference type="InterPro" id="IPR043148">
    <property type="entry name" value="TagF_C"/>
</dbReference>
<dbReference type="RefSeq" id="WP_268778875.1">
    <property type="nucleotide sequence ID" value="NZ_JAPRAT010000003.1"/>
</dbReference>
<dbReference type="PANTHER" id="PTHR37316:SF3">
    <property type="entry name" value="TEICHOIC ACID GLYCEROL-PHOSPHATE TRANSFERASE"/>
    <property type="match status" value="1"/>
</dbReference>
<dbReference type="GO" id="GO:0047355">
    <property type="term" value="F:CDP-glycerol glycerophosphotransferase activity"/>
    <property type="evidence" value="ECO:0007669"/>
    <property type="project" value="InterPro"/>
</dbReference>
<keyword evidence="3" id="KW-1003">Cell membrane</keyword>
<dbReference type="PANTHER" id="PTHR37316">
    <property type="entry name" value="TEICHOIC ACID GLYCEROL-PHOSPHATE PRIMASE"/>
    <property type="match status" value="1"/>
</dbReference>
<dbReference type="AlphaFoldDB" id="A0A9J6R9X0"/>
<evidence type="ECO:0000313" key="7">
    <source>
        <dbReference type="EMBL" id="MCZ0702107.1"/>
    </source>
</evidence>
<comment type="subcellular location">
    <subcellularLocation>
        <location evidence="1">Cell membrane</location>
        <topology evidence="1">Peripheral membrane protein</topology>
    </subcellularLocation>
</comment>
<comment type="caution">
    <text evidence="7">The sequence shown here is derived from an EMBL/GenBank/DDBJ whole genome shotgun (WGS) entry which is preliminary data.</text>
</comment>
<dbReference type="InterPro" id="IPR043149">
    <property type="entry name" value="TagF_N"/>
</dbReference>